<dbReference type="PANTHER" id="PTHR35201">
    <property type="entry name" value="TERPENE SYNTHASE"/>
    <property type="match status" value="1"/>
</dbReference>
<gene>
    <name evidence="2" type="ORF">HGH92_05855</name>
</gene>
<dbReference type="InterPro" id="IPR008949">
    <property type="entry name" value="Isoprenoid_synthase_dom_sf"/>
</dbReference>
<comment type="similarity">
    <text evidence="1">Belongs to the terpene synthase family.</text>
</comment>
<name>A0A847RCN5_9BACT</name>
<organism evidence="2 3">
    <name type="scientific">Chitinophaga varians</name>
    <dbReference type="NCBI Taxonomy" id="2202339"/>
    <lineage>
        <taxon>Bacteria</taxon>
        <taxon>Pseudomonadati</taxon>
        <taxon>Bacteroidota</taxon>
        <taxon>Chitinophagia</taxon>
        <taxon>Chitinophagales</taxon>
        <taxon>Chitinophagaceae</taxon>
        <taxon>Chitinophaga</taxon>
    </lineage>
</organism>
<evidence type="ECO:0000313" key="2">
    <source>
        <dbReference type="EMBL" id="NLR63820.1"/>
    </source>
</evidence>
<evidence type="ECO:0000313" key="3">
    <source>
        <dbReference type="Proteomes" id="UP000570474"/>
    </source>
</evidence>
<dbReference type="EC" id="4.2.3.-" evidence="1"/>
<keyword evidence="1" id="KW-0460">Magnesium</keyword>
<evidence type="ECO:0000256" key="1">
    <source>
        <dbReference type="RuleBase" id="RU366034"/>
    </source>
</evidence>
<protein>
    <recommendedName>
        <fullName evidence="1">Terpene synthase</fullName>
        <ecNumber evidence="1">4.2.3.-</ecNumber>
    </recommendedName>
</protein>
<comment type="caution">
    <text evidence="2">The sequence shown here is derived from an EMBL/GenBank/DDBJ whole genome shotgun (WGS) entry which is preliminary data.</text>
</comment>
<accession>A0A847RCN5</accession>
<dbReference type="SUPFAM" id="SSF48576">
    <property type="entry name" value="Terpenoid synthases"/>
    <property type="match status" value="1"/>
</dbReference>
<proteinExistence type="inferred from homology"/>
<sequence length="375" mass="42754">MKRNVSLTALKLGQIQAQYRELIANGTMFSIADLLNFDSFTLKDYCQALNPHPQSETIIKIAQQFCEEHGIWIEQAKHYITCELFLYPDAQFDRLVSMVENNAIDYYLNDIVGRDLFRHLNSDKQTEARELMKRMSNVDLDLLLPDNVTSVEKANIEILKFMKGTSPLPWFEKFLHLYCYHIDVTHRDGNSDAQGYVPSIDEYIELRCHTSGMHHIVMLIEYASGNFLDADWCSDLGIDNYLQRINFLTAAFGCLSNDLFSFEKEVIDNSTDANLLMIVALNDPMCSLTDVIVKSAKIVQEMMIELLDLIDKIKKQMHDLAGSDGSKNDALTSYVKGIEKCIQASWLWQVYTKRYKRPASIFAETGLPGAVAQAV</sequence>
<keyword evidence="1" id="KW-0456">Lyase</keyword>
<comment type="cofactor">
    <cofactor evidence="1">
        <name>Mg(2+)</name>
        <dbReference type="ChEBI" id="CHEBI:18420"/>
    </cofactor>
</comment>
<dbReference type="PANTHER" id="PTHR35201:SF4">
    <property type="entry name" value="BETA-PINACENE SYNTHASE-RELATED"/>
    <property type="match status" value="1"/>
</dbReference>
<dbReference type="Gene3D" id="1.10.600.10">
    <property type="entry name" value="Farnesyl Diphosphate Synthase"/>
    <property type="match status" value="1"/>
</dbReference>
<keyword evidence="1" id="KW-0479">Metal-binding</keyword>
<dbReference type="GO" id="GO:0046872">
    <property type="term" value="F:metal ion binding"/>
    <property type="evidence" value="ECO:0007669"/>
    <property type="project" value="UniProtKB-KW"/>
</dbReference>
<dbReference type="RefSeq" id="WP_168869805.1">
    <property type="nucleotide sequence ID" value="NZ_JABAIA010000001.1"/>
</dbReference>
<dbReference type="EMBL" id="JABAIA010000001">
    <property type="protein sequence ID" value="NLR63820.1"/>
    <property type="molecule type" value="Genomic_DNA"/>
</dbReference>
<reference evidence="2 3" key="1">
    <citation type="submission" date="2020-04" db="EMBL/GenBank/DDBJ databases">
        <authorList>
            <person name="Yin C."/>
        </authorList>
    </citation>
    <scope>NUCLEOTIDE SEQUENCE [LARGE SCALE GENOMIC DNA]</scope>
    <source>
        <strain evidence="2 3">Ae27</strain>
    </source>
</reference>
<dbReference type="Proteomes" id="UP000570474">
    <property type="component" value="Unassembled WGS sequence"/>
</dbReference>
<dbReference type="Pfam" id="PF19086">
    <property type="entry name" value="Terpene_syn_C_2"/>
    <property type="match status" value="1"/>
</dbReference>
<dbReference type="InterPro" id="IPR034686">
    <property type="entry name" value="Terpene_cyclase-like_2"/>
</dbReference>
<dbReference type="AlphaFoldDB" id="A0A847RCN5"/>
<dbReference type="GO" id="GO:0010333">
    <property type="term" value="F:terpene synthase activity"/>
    <property type="evidence" value="ECO:0007669"/>
    <property type="project" value="InterPro"/>
</dbReference>
<keyword evidence="3" id="KW-1185">Reference proteome</keyword>